<feature type="transmembrane region" description="Helical" evidence="1">
    <location>
        <begin position="48"/>
        <end position="66"/>
    </location>
</feature>
<feature type="transmembrane region" description="Helical" evidence="1">
    <location>
        <begin position="6"/>
        <end position="28"/>
    </location>
</feature>
<reference evidence="2" key="1">
    <citation type="journal article" date="2020" name="Nature">
        <title>Giant virus diversity and host interactions through global metagenomics.</title>
        <authorList>
            <person name="Schulz F."/>
            <person name="Roux S."/>
            <person name="Paez-Espino D."/>
            <person name="Jungbluth S."/>
            <person name="Walsh D.A."/>
            <person name="Denef V.J."/>
            <person name="McMahon K.D."/>
            <person name="Konstantinidis K.T."/>
            <person name="Eloe-Fadrosh E.A."/>
            <person name="Kyrpides N.C."/>
            <person name="Woyke T."/>
        </authorList>
    </citation>
    <scope>NUCLEOTIDE SEQUENCE</scope>
    <source>
        <strain evidence="2">GVMAG-M-3300023184-167</strain>
    </source>
</reference>
<keyword evidence="1" id="KW-0472">Membrane</keyword>
<feature type="transmembrane region" description="Helical" evidence="1">
    <location>
        <begin position="72"/>
        <end position="93"/>
    </location>
</feature>
<keyword evidence="1" id="KW-0812">Transmembrane</keyword>
<evidence type="ECO:0000313" key="2">
    <source>
        <dbReference type="EMBL" id="QHT83232.1"/>
    </source>
</evidence>
<protein>
    <recommendedName>
        <fullName evidence="3">DUF5658 domain-containing protein</fullName>
    </recommendedName>
</protein>
<proteinExistence type="predicted"/>
<dbReference type="AlphaFoldDB" id="A0A6C0HRE2"/>
<evidence type="ECO:0008006" key="3">
    <source>
        <dbReference type="Google" id="ProtNLM"/>
    </source>
</evidence>
<accession>A0A6C0HRE2</accession>
<organism evidence="2">
    <name type="scientific">viral metagenome</name>
    <dbReference type="NCBI Taxonomy" id="1070528"/>
    <lineage>
        <taxon>unclassified sequences</taxon>
        <taxon>metagenomes</taxon>
        <taxon>organismal metagenomes</taxon>
    </lineage>
</organism>
<sequence length="95" mass="11657">MQKSLLYSIIFVFFIKILFIIFELTYAIQLRENNVNPFIVIWKKKIEFIFKLLMLLMLIHIFYPFKNNLKSLTIYVKPFIFMFSILTLFSLFWSK</sequence>
<keyword evidence="1" id="KW-1133">Transmembrane helix</keyword>
<dbReference type="EMBL" id="MN740006">
    <property type="protein sequence ID" value="QHT83232.1"/>
    <property type="molecule type" value="Genomic_DNA"/>
</dbReference>
<name>A0A6C0HRE2_9ZZZZ</name>
<evidence type="ECO:0000256" key="1">
    <source>
        <dbReference type="SAM" id="Phobius"/>
    </source>
</evidence>